<dbReference type="GeneID" id="14871947"/>
<keyword evidence="1" id="KW-1015">Disulfide bond</keyword>
<dbReference type="Gene3D" id="2.10.25.10">
    <property type="entry name" value="Laminin"/>
    <property type="match status" value="1"/>
</dbReference>
<dbReference type="OrthoDB" id="7760957at2759"/>
<dbReference type="InterPro" id="IPR011024">
    <property type="entry name" value="G_crystallin-like"/>
</dbReference>
<dbReference type="Gene3D" id="2.60.40.10">
    <property type="entry name" value="Immunoglobulins"/>
    <property type="match status" value="1"/>
</dbReference>
<feature type="domain" description="EGF-like" evidence="4">
    <location>
        <begin position="762"/>
        <end position="796"/>
    </location>
</feature>
<dbReference type="Pfam" id="PF22933">
    <property type="entry name" value="ComC_SSD"/>
    <property type="match status" value="1"/>
</dbReference>
<keyword evidence="6" id="KW-1185">Reference proteome</keyword>
<dbReference type="PROSITE" id="PS01186">
    <property type="entry name" value="EGF_2"/>
    <property type="match status" value="1"/>
</dbReference>
<evidence type="ECO:0000313" key="5">
    <source>
        <dbReference type="EMBL" id="EGG20297.1"/>
    </source>
</evidence>
<dbReference type="InterPro" id="IPR015059">
    <property type="entry name" value="Ca_cell_adhesion_N_dom"/>
</dbReference>
<dbReference type="Gene3D" id="3.10.100.10">
    <property type="entry name" value="Mannose-Binding Protein A, subunit A"/>
    <property type="match status" value="1"/>
</dbReference>
<dbReference type="CDD" id="cd00053">
    <property type="entry name" value="EGF"/>
    <property type="match status" value="1"/>
</dbReference>
<proteinExistence type="predicted"/>
<dbReference type="EMBL" id="GL883013">
    <property type="protein sequence ID" value="EGG20297.1"/>
    <property type="molecule type" value="Genomic_DNA"/>
</dbReference>
<dbReference type="SUPFAM" id="SSF81296">
    <property type="entry name" value="E set domains"/>
    <property type="match status" value="1"/>
</dbReference>
<feature type="disulfide bond" evidence="1">
    <location>
        <begin position="766"/>
        <end position="776"/>
    </location>
</feature>
<dbReference type="InterPro" id="IPR000742">
    <property type="entry name" value="EGF"/>
</dbReference>
<organism evidence="5 6">
    <name type="scientific">Cavenderia fasciculata</name>
    <name type="common">Slime mold</name>
    <name type="synonym">Dictyostelium fasciculatum</name>
    <dbReference type="NCBI Taxonomy" id="261658"/>
    <lineage>
        <taxon>Eukaryota</taxon>
        <taxon>Amoebozoa</taxon>
        <taxon>Evosea</taxon>
        <taxon>Eumycetozoa</taxon>
        <taxon>Dictyostelia</taxon>
        <taxon>Acytosteliales</taxon>
        <taxon>Cavenderiaceae</taxon>
        <taxon>Cavenderia</taxon>
    </lineage>
</organism>
<evidence type="ECO:0000259" key="4">
    <source>
        <dbReference type="PROSITE" id="PS50026"/>
    </source>
</evidence>
<accession>F4PWD3</accession>
<dbReference type="InterPro" id="IPR016186">
    <property type="entry name" value="C-type_lectin-like/link_sf"/>
</dbReference>
<sequence length="1169" mass="129613">MSYVTFYTATNYGGEAVQYNEGVTVDFARDDKYNDKFQSCRIPSGLWVNAFQNNDASGTDTGIHQELHGDQTDLSFMGGLSNFQVLSDAFGYAIDVKLVCGGDLANTPANSYQMDFIPYEVTGVQCINGNDYIQCPIPKLDPPNSEIVCQVSVKELAWPGANVANGSIYFQYDPSSGIISYSDKGGYPANMTITQDVNGKSATWELSNGGNGHTYKFFASEHPISIHDAIKNCATVDTESLSTIKSYLVTIGSKQEWDFLEKELSDSKVYYRTWLSGTDPGLKGNWVYSTGPQLNQPLFNTFTGQCFGYCAFQTSEPSLTIGEEYLYARERFPWSFNNAMSNNTREPVSYYICEQEPLEEIFASSVGTVGGLVIINNLKSFNIESLNISFFNPTNNISKSCDNITSINSTNVSVTCQVPPLAGIHNIIVRDGNGTKSTQYGWQPFPPFVKAVYPSRDLSGLVTLIGENFGDNSSDVLVAVTRSKIPCKVIMFSTNQIICQLSAPIPSTLKFLPLTVQVAGVYTETYKPNIYCIDKFYSSIRFTGTYETVKKIMNDSIKMEATPIPPYLGVIDSMELYECIKDTIYLVKDTPFYLWLGVNFDKYTNSFMINDGPKNGNVTQVYFERIENAKTSTSTPIYYHLDTKQLNNPRISVESVVSPLIAFGGGLPPVITNTTYLQDNSSTTLTVTGLNFGRDASYVLTTIQGVQCINPKFTEDLLYNKFTCSLSAATLNYTSTTQVEIKYNVTVQVAELVGSIVLVHYKFKECPNNCSGHGVCDKYYGTCRCEPGYDLTLDCANSTKQQAFITNVQEGRGVSELASPQQPTPPPTPAPTPLNKDKEQGVNFTTGINYLREVNHEGRVVKFVNLDNMSWINQVSTNGSVFIGHLDNDSVKMIVKVHQFDVPGMITFAGEDIPMAPFSIKYHIKIVNWTWQSPLNTLQVIFLSYPNAVVTDKCGRKQVKVEASDPGDQVLWTKVQVGRSLLNCKIASRMIVDGDTLPSRVSLLSENDELQDQIKKEGGGTAGFNILTAFHIPHFRSVEIDPAYNALLLGEDDKFNLGDDIECDSFAKWKIIAIVVCGSFILVTLTIALVFITKKRLQVTFSKNLNRNRTTPKITSPRIVSSINQQQQQPPEIVIINHNNNTIPLSPIQKKINDWVNSQTSPPPDNLNK</sequence>
<dbReference type="PANTHER" id="PTHR38083">
    <property type="entry name" value="CALCIUM-DEPENDENT CELL ADHESION MOLECULE 1-RELATED"/>
    <property type="match status" value="1"/>
</dbReference>
<dbReference type="GO" id="GO:0016339">
    <property type="term" value="P:calcium-dependent cell-cell adhesion via plasma membrane cell adhesion molecules"/>
    <property type="evidence" value="ECO:0007669"/>
    <property type="project" value="TreeGrafter"/>
</dbReference>
<dbReference type="SUPFAM" id="SSF56436">
    <property type="entry name" value="C-type lectin-like"/>
    <property type="match status" value="1"/>
</dbReference>
<dbReference type="Gene3D" id="2.60.20.10">
    <property type="entry name" value="Crystallins"/>
    <property type="match status" value="1"/>
</dbReference>
<dbReference type="InterPro" id="IPR029283">
    <property type="entry name" value="Membrane-bd"/>
</dbReference>
<reference evidence="6" key="1">
    <citation type="journal article" date="2011" name="Genome Res.">
        <title>Phylogeny-wide analysis of social amoeba genomes highlights ancient origins for complex intercellular communication.</title>
        <authorList>
            <person name="Heidel A.J."/>
            <person name="Lawal H.M."/>
            <person name="Felder M."/>
            <person name="Schilde C."/>
            <person name="Helps N.R."/>
            <person name="Tunggal B."/>
            <person name="Rivero F."/>
            <person name="John U."/>
            <person name="Schleicher M."/>
            <person name="Eichinger L."/>
            <person name="Platzer M."/>
            <person name="Noegel A.A."/>
            <person name="Schaap P."/>
            <person name="Gloeckner G."/>
        </authorList>
    </citation>
    <scope>NUCLEOTIDE SEQUENCE [LARGE SCALE GENOMIC DNA]</scope>
    <source>
        <strain evidence="6">SH3</strain>
    </source>
</reference>
<dbReference type="GO" id="GO:0005911">
    <property type="term" value="C:cell-cell junction"/>
    <property type="evidence" value="ECO:0007669"/>
    <property type="project" value="TreeGrafter"/>
</dbReference>
<evidence type="ECO:0000256" key="2">
    <source>
        <dbReference type="SAM" id="MobiDB-lite"/>
    </source>
</evidence>
<dbReference type="Pfam" id="PF14564">
    <property type="entry name" value="Membrane_bind"/>
    <property type="match status" value="1"/>
</dbReference>
<comment type="caution">
    <text evidence="1">Lacks conserved residue(s) required for the propagation of feature annotation.</text>
</comment>
<evidence type="ECO:0000256" key="3">
    <source>
        <dbReference type="SAM" id="Phobius"/>
    </source>
</evidence>
<keyword evidence="3" id="KW-1133">Transmembrane helix</keyword>
<dbReference type="PROSITE" id="PS50026">
    <property type="entry name" value="EGF_3"/>
    <property type="match status" value="1"/>
</dbReference>
<feature type="compositionally biased region" description="Pro residues" evidence="2">
    <location>
        <begin position="822"/>
        <end position="832"/>
    </location>
</feature>
<feature type="transmembrane region" description="Helical" evidence="3">
    <location>
        <begin position="1071"/>
        <end position="1093"/>
    </location>
</feature>
<keyword evidence="1" id="KW-0245">EGF-like domain</keyword>
<dbReference type="Proteomes" id="UP000007797">
    <property type="component" value="Unassembled WGS sequence"/>
</dbReference>
<dbReference type="KEGG" id="dfa:DFA_07420"/>
<dbReference type="RefSeq" id="XP_004367280.1">
    <property type="nucleotide sequence ID" value="XM_004367223.1"/>
</dbReference>
<dbReference type="AlphaFoldDB" id="F4PWD3"/>
<dbReference type="InterPro" id="IPR016187">
    <property type="entry name" value="CTDL_fold"/>
</dbReference>
<keyword evidence="3" id="KW-0472">Membrane</keyword>
<evidence type="ECO:0000313" key="6">
    <source>
        <dbReference type="Proteomes" id="UP000007797"/>
    </source>
</evidence>
<name>F4PWD3_CACFS</name>
<dbReference type="InterPro" id="IPR054484">
    <property type="entry name" value="ComC_SSD"/>
</dbReference>
<dbReference type="GO" id="GO:0005516">
    <property type="term" value="F:calmodulin binding"/>
    <property type="evidence" value="ECO:0007669"/>
    <property type="project" value="TreeGrafter"/>
</dbReference>
<keyword evidence="3" id="KW-0812">Transmembrane</keyword>
<dbReference type="GO" id="GO:0005509">
    <property type="term" value="F:calcium ion binding"/>
    <property type="evidence" value="ECO:0007669"/>
    <property type="project" value="TreeGrafter"/>
</dbReference>
<gene>
    <name evidence="5" type="ORF">DFA_07420</name>
</gene>
<dbReference type="PANTHER" id="PTHR38083:SF1">
    <property type="entry name" value="CALCIUM-DEPENDENT CELL ADHESION MOLECULE 1-RELATED"/>
    <property type="match status" value="1"/>
</dbReference>
<evidence type="ECO:0000256" key="1">
    <source>
        <dbReference type="PROSITE-ProRule" id="PRU00076"/>
    </source>
</evidence>
<dbReference type="InterPro" id="IPR038423">
    <property type="entry name" value="CAD_C_sf"/>
</dbReference>
<dbReference type="InterPro" id="IPR052885">
    <property type="entry name" value="Dictyostelium_CAD"/>
</dbReference>
<dbReference type="SUPFAM" id="SSF49695">
    <property type="entry name" value="gamma-Crystallin-like"/>
    <property type="match status" value="1"/>
</dbReference>
<dbReference type="InterPro" id="IPR014756">
    <property type="entry name" value="Ig_E-set"/>
</dbReference>
<dbReference type="Gene3D" id="2.60.40.1720">
    <property type="entry name" value="Calcium-dependent cell adhesion molecule-1"/>
    <property type="match status" value="1"/>
</dbReference>
<dbReference type="InterPro" id="IPR013783">
    <property type="entry name" value="Ig-like_fold"/>
</dbReference>
<feature type="region of interest" description="Disordered" evidence="2">
    <location>
        <begin position="814"/>
        <end position="839"/>
    </location>
</feature>
<dbReference type="GO" id="GO:0009897">
    <property type="term" value="C:external side of plasma membrane"/>
    <property type="evidence" value="ECO:0007669"/>
    <property type="project" value="TreeGrafter"/>
</dbReference>
<dbReference type="Pfam" id="PF08964">
    <property type="entry name" value="Crystall_3"/>
    <property type="match status" value="1"/>
</dbReference>
<protein>
    <submittedName>
        <fullName evidence="5">Calcium-dependent cell adhesion molecule-1</fullName>
    </submittedName>
</protein>